<protein>
    <submittedName>
        <fullName evidence="2">Uncharacterized protein</fullName>
    </submittedName>
</protein>
<organism evidence="2 3">
    <name type="scientific">Fasciola gigantica</name>
    <name type="common">Giant liver fluke</name>
    <dbReference type="NCBI Taxonomy" id="46835"/>
    <lineage>
        <taxon>Eukaryota</taxon>
        <taxon>Metazoa</taxon>
        <taxon>Spiralia</taxon>
        <taxon>Lophotrochozoa</taxon>
        <taxon>Platyhelminthes</taxon>
        <taxon>Trematoda</taxon>
        <taxon>Digenea</taxon>
        <taxon>Plagiorchiida</taxon>
        <taxon>Echinostomata</taxon>
        <taxon>Echinostomatoidea</taxon>
        <taxon>Fasciolidae</taxon>
        <taxon>Fasciola</taxon>
    </lineage>
</organism>
<dbReference type="AlphaFoldDB" id="A0A504Z1Z0"/>
<dbReference type="OrthoDB" id="6254633at2759"/>
<comment type="caution">
    <text evidence="2">The sequence shown here is derived from an EMBL/GenBank/DDBJ whole genome shotgun (WGS) entry which is preliminary data.</text>
</comment>
<reference evidence="2 3" key="1">
    <citation type="submission" date="2019-04" db="EMBL/GenBank/DDBJ databases">
        <title>Annotation for the trematode Fasciola gigantica.</title>
        <authorList>
            <person name="Choi Y.-J."/>
        </authorList>
    </citation>
    <scope>NUCLEOTIDE SEQUENCE [LARGE SCALE GENOMIC DNA]</scope>
    <source>
        <strain evidence="2">Uganda_cow_1</strain>
    </source>
</reference>
<dbReference type="Proteomes" id="UP000316759">
    <property type="component" value="Unassembled WGS sequence"/>
</dbReference>
<feature type="compositionally biased region" description="Low complexity" evidence="1">
    <location>
        <begin position="574"/>
        <end position="588"/>
    </location>
</feature>
<feature type="compositionally biased region" description="Polar residues" evidence="1">
    <location>
        <begin position="427"/>
        <end position="436"/>
    </location>
</feature>
<evidence type="ECO:0000313" key="3">
    <source>
        <dbReference type="Proteomes" id="UP000316759"/>
    </source>
</evidence>
<dbReference type="STRING" id="46835.A0A504Z1Z0"/>
<sequence length="710" mass="79977">MPKYCVEFIADVCTLPSQEDSDWTDSRDQEPFTVNPLSESDWDIRLTPFIVPDPNKVAPSSHNIYPANCPNLKPSLLQNRNPCCWDPTSRNCAKDKTVCQSSHVTSMGNTACCVPDGRKIIWDEYERHPSSTVNCYAHDTVPIHRTFVISRAVQCSSCPSTEQTMHNNHSYHDIQIPHESSRGGPQYQQYSFTVNKTITSQHNPKHLTFFPRDFLDSEGRTDESKQNSHKITSVRSNSEMSVDVSSLSAQRCSSVTPPVKNTVDYALETNRDLMHSNALLLEDDIDSLSATISAGSNSNFRETSKRHRQRPSPYTRPKLKSSGQNEIGRHFSNAFALDRSEHRQRGPKKRQSSLHPMFGVSAFGDGLIQKSSQICFDKSTLIGLEDGYQLGPVQEPHPQTHTNEVETDGIIGSNVRPTQDRSDLGDSASTLEETSSQCKPVAGILKEKQPNIRLSRSLERTTTIDSLDFSELPKTPKRRESFCSTSPTKKSENLFIPLKAQLSTQARLQLPKDIELITSWDHKQLPSEPLSSVASCMELQRPRTSPSLLRTGRQSLMRKRNSAPISLKLPQPTPTTKITAESTATTKPTPTIIPTTTRLSVMRRRSNESILSAPLHIYTPHSRCRGKLVRHKFFIPESANIEAILADPDDRRIKAICERYKCDMEIYSKLPWCGFLQYIIVLAARDTATLRRCARTLDCRLNWCLDAQIR</sequence>
<gene>
    <name evidence="2" type="ORF">FGIG_05309</name>
</gene>
<evidence type="ECO:0000256" key="1">
    <source>
        <dbReference type="SAM" id="MobiDB-lite"/>
    </source>
</evidence>
<feature type="region of interest" description="Disordered" evidence="1">
    <location>
        <begin position="294"/>
        <end position="325"/>
    </location>
</feature>
<proteinExistence type="predicted"/>
<feature type="compositionally biased region" description="Polar residues" evidence="1">
    <location>
        <begin position="229"/>
        <end position="242"/>
    </location>
</feature>
<feature type="region of interest" description="Disordered" evidence="1">
    <location>
        <begin position="411"/>
        <end position="436"/>
    </location>
</feature>
<evidence type="ECO:0000313" key="2">
    <source>
        <dbReference type="EMBL" id="TPP64537.1"/>
    </source>
</evidence>
<name>A0A504Z1Z0_FASGI</name>
<feature type="region of interest" description="Disordered" evidence="1">
    <location>
        <begin position="565"/>
        <end position="588"/>
    </location>
</feature>
<accession>A0A504Z1Z0</accession>
<feature type="region of interest" description="Disordered" evidence="1">
    <location>
        <begin position="217"/>
        <end position="242"/>
    </location>
</feature>
<feature type="compositionally biased region" description="Basic and acidic residues" evidence="1">
    <location>
        <begin position="217"/>
        <end position="226"/>
    </location>
</feature>
<dbReference type="EMBL" id="SUNJ01004298">
    <property type="protein sequence ID" value="TPP64537.1"/>
    <property type="molecule type" value="Genomic_DNA"/>
</dbReference>
<keyword evidence="3" id="KW-1185">Reference proteome</keyword>